<dbReference type="PANTHER" id="PTHR21708:SF26">
    <property type="entry name" value="2-DEHYDROPANTOATE 2-REDUCTASE"/>
    <property type="match status" value="1"/>
</dbReference>
<dbReference type="AlphaFoldDB" id="A0A381VHN2"/>
<evidence type="ECO:0000256" key="3">
    <source>
        <dbReference type="ARBA" id="ARBA00023002"/>
    </source>
</evidence>
<dbReference type="GO" id="GO:0005737">
    <property type="term" value="C:cytoplasm"/>
    <property type="evidence" value="ECO:0007669"/>
    <property type="project" value="TreeGrafter"/>
</dbReference>
<dbReference type="EMBL" id="UINC01008739">
    <property type="protein sequence ID" value="SVA39298.1"/>
    <property type="molecule type" value="Genomic_DNA"/>
</dbReference>
<keyword evidence="2" id="KW-0521">NADP</keyword>
<evidence type="ECO:0000259" key="5">
    <source>
        <dbReference type="Pfam" id="PF08546"/>
    </source>
</evidence>
<comment type="similarity">
    <text evidence="1">Belongs to the ketopantoate reductase family.</text>
</comment>
<dbReference type="Pfam" id="PF08546">
    <property type="entry name" value="ApbA_C"/>
    <property type="match status" value="1"/>
</dbReference>
<dbReference type="InterPro" id="IPR013332">
    <property type="entry name" value="KPR_N"/>
</dbReference>
<dbReference type="InterPro" id="IPR036291">
    <property type="entry name" value="NAD(P)-bd_dom_sf"/>
</dbReference>
<dbReference type="InterPro" id="IPR003710">
    <property type="entry name" value="ApbA"/>
</dbReference>
<dbReference type="GO" id="GO:0015940">
    <property type="term" value="P:pantothenate biosynthetic process"/>
    <property type="evidence" value="ECO:0007669"/>
    <property type="project" value="InterPro"/>
</dbReference>
<evidence type="ECO:0008006" key="7">
    <source>
        <dbReference type="Google" id="ProtNLM"/>
    </source>
</evidence>
<proteinExistence type="inferred from homology"/>
<evidence type="ECO:0000259" key="4">
    <source>
        <dbReference type="Pfam" id="PF02558"/>
    </source>
</evidence>
<dbReference type="InterPro" id="IPR008927">
    <property type="entry name" value="6-PGluconate_DH-like_C_sf"/>
</dbReference>
<dbReference type="Pfam" id="PF02558">
    <property type="entry name" value="ApbA"/>
    <property type="match status" value="1"/>
</dbReference>
<dbReference type="SUPFAM" id="SSF48179">
    <property type="entry name" value="6-phosphogluconate dehydrogenase C-terminal domain-like"/>
    <property type="match status" value="1"/>
</dbReference>
<sequence length="304" mass="32146">MKFAVVGVGGVGGYYGGRLAADNCDVSFLARGKSLQALLAHGLSIESALGDVSLHDLKTTDRPEAIGPVDVVLLCVKAYDLEAVATSLTPLLHDDTAVLCTQNGVDAVDRLTPLLTRGHLLGAVVYGNTMLTEPGKVMHVGTLARLRIGGRDDLGQELSAEISGVFRSSGVDAQVADDIDAALWSKFVLFSVMSAASCLADLATGPLRVDPDYRAMLKRGMRETAAVARAHGVKLEPDIVDRSLSIVDEMAAESVPSMLLDLRAGRRLEIEYLSGTVVRLGNLLGIDVPFHSAAYGALKHQAKE</sequence>
<feature type="domain" description="Ketopantoate reductase N-terminal" evidence="4">
    <location>
        <begin position="4"/>
        <end position="149"/>
    </location>
</feature>
<dbReference type="FunFam" id="3.40.50.720:FF:000307">
    <property type="entry name" value="2-dehydropantoate 2-reductase"/>
    <property type="match status" value="1"/>
</dbReference>
<dbReference type="Gene3D" id="3.40.50.720">
    <property type="entry name" value="NAD(P)-binding Rossmann-like Domain"/>
    <property type="match status" value="1"/>
</dbReference>
<dbReference type="InterPro" id="IPR013328">
    <property type="entry name" value="6PGD_dom2"/>
</dbReference>
<dbReference type="FunFam" id="1.10.1040.10:FF:000017">
    <property type="entry name" value="2-dehydropantoate 2-reductase"/>
    <property type="match status" value="1"/>
</dbReference>
<gene>
    <name evidence="6" type="ORF">METZ01_LOCUS92152</name>
</gene>
<accession>A0A381VHN2</accession>
<keyword evidence="3" id="KW-0560">Oxidoreductase</keyword>
<name>A0A381VHN2_9ZZZZ</name>
<evidence type="ECO:0000313" key="6">
    <source>
        <dbReference type="EMBL" id="SVA39298.1"/>
    </source>
</evidence>
<organism evidence="6">
    <name type="scientific">marine metagenome</name>
    <dbReference type="NCBI Taxonomy" id="408172"/>
    <lineage>
        <taxon>unclassified sequences</taxon>
        <taxon>metagenomes</taxon>
        <taxon>ecological metagenomes</taxon>
    </lineage>
</organism>
<protein>
    <recommendedName>
        <fullName evidence="7">2-dehydropantoate 2-reductase</fullName>
    </recommendedName>
</protein>
<dbReference type="PANTHER" id="PTHR21708">
    <property type="entry name" value="PROBABLE 2-DEHYDROPANTOATE 2-REDUCTASE"/>
    <property type="match status" value="1"/>
</dbReference>
<evidence type="ECO:0000256" key="2">
    <source>
        <dbReference type="ARBA" id="ARBA00022857"/>
    </source>
</evidence>
<dbReference type="InterPro" id="IPR051402">
    <property type="entry name" value="KPR-Related"/>
</dbReference>
<dbReference type="NCBIfam" id="TIGR00745">
    <property type="entry name" value="apbA_panE"/>
    <property type="match status" value="1"/>
</dbReference>
<feature type="domain" description="Ketopantoate reductase C-terminal" evidence="5">
    <location>
        <begin position="178"/>
        <end position="300"/>
    </location>
</feature>
<reference evidence="6" key="1">
    <citation type="submission" date="2018-05" db="EMBL/GenBank/DDBJ databases">
        <authorList>
            <person name="Lanie J.A."/>
            <person name="Ng W.-L."/>
            <person name="Kazmierczak K.M."/>
            <person name="Andrzejewski T.M."/>
            <person name="Davidsen T.M."/>
            <person name="Wayne K.J."/>
            <person name="Tettelin H."/>
            <person name="Glass J.I."/>
            <person name="Rusch D."/>
            <person name="Podicherti R."/>
            <person name="Tsui H.-C.T."/>
            <person name="Winkler M.E."/>
        </authorList>
    </citation>
    <scope>NUCLEOTIDE SEQUENCE</scope>
</reference>
<evidence type="ECO:0000256" key="1">
    <source>
        <dbReference type="ARBA" id="ARBA00007870"/>
    </source>
</evidence>
<dbReference type="GO" id="GO:0008677">
    <property type="term" value="F:2-dehydropantoate 2-reductase activity"/>
    <property type="evidence" value="ECO:0007669"/>
    <property type="project" value="InterPro"/>
</dbReference>
<dbReference type="InterPro" id="IPR013752">
    <property type="entry name" value="KPA_reductase"/>
</dbReference>
<dbReference type="SUPFAM" id="SSF51735">
    <property type="entry name" value="NAD(P)-binding Rossmann-fold domains"/>
    <property type="match status" value="1"/>
</dbReference>
<dbReference type="Gene3D" id="1.10.1040.10">
    <property type="entry name" value="N-(1-d-carboxylethyl)-l-norvaline Dehydrogenase, domain 2"/>
    <property type="match status" value="1"/>
</dbReference>